<dbReference type="InterPro" id="IPR051679">
    <property type="entry name" value="DASS-Related_Transporters"/>
</dbReference>
<keyword evidence="6 7" id="KW-0472">Membrane</keyword>
<feature type="domain" description="RCK C-terminal" evidence="8">
    <location>
        <begin position="204"/>
        <end position="288"/>
    </location>
</feature>
<reference evidence="9 10" key="1">
    <citation type="submission" date="2022-01" db="EMBL/GenBank/DDBJ databases">
        <title>Whole genome-based taxonomy of the Shewanellaceae.</title>
        <authorList>
            <person name="Martin-Rodriguez A.J."/>
        </authorList>
    </citation>
    <scope>NUCLEOTIDE SEQUENCE [LARGE SCALE GENOMIC DNA]</scope>
    <source>
        <strain evidence="9 10">DSM 21332</strain>
    </source>
</reference>
<dbReference type="InterPro" id="IPR004680">
    <property type="entry name" value="Cit_transptr-like_dom"/>
</dbReference>
<dbReference type="SUPFAM" id="SSF116726">
    <property type="entry name" value="TrkA C-terminal domain-like"/>
    <property type="match status" value="2"/>
</dbReference>
<evidence type="ECO:0000256" key="6">
    <source>
        <dbReference type="ARBA" id="ARBA00023136"/>
    </source>
</evidence>
<feature type="transmembrane region" description="Helical" evidence="7">
    <location>
        <begin position="6"/>
        <end position="23"/>
    </location>
</feature>
<feature type="transmembrane region" description="Helical" evidence="7">
    <location>
        <begin position="51"/>
        <end position="69"/>
    </location>
</feature>
<feature type="transmembrane region" description="Helical" evidence="7">
    <location>
        <begin position="134"/>
        <end position="159"/>
    </location>
</feature>
<accession>A0ABT0N8H2</accession>
<evidence type="ECO:0000313" key="10">
    <source>
        <dbReference type="Proteomes" id="UP001202831"/>
    </source>
</evidence>
<proteinExistence type="predicted"/>
<dbReference type="InterPro" id="IPR006037">
    <property type="entry name" value="RCK_C"/>
</dbReference>
<keyword evidence="10" id="KW-1185">Reference proteome</keyword>
<evidence type="ECO:0000256" key="3">
    <source>
        <dbReference type="ARBA" id="ARBA00022692"/>
    </source>
</evidence>
<protein>
    <submittedName>
        <fullName evidence="9">SLC13 family permease</fullName>
    </submittedName>
</protein>
<feature type="transmembrane region" description="Helical" evidence="7">
    <location>
        <begin position="171"/>
        <end position="191"/>
    </location>
</feature>
<dbReference type="EMBL" id="JAKIKT010000003">
    <property type="protein sequence ID" value="MCL2914161.1"/>
    <property type="molecule type" value="Genomic_DNA"/>
</dbReference>
<feature type="transmembrane region" description="Helical" evidence="7">
    <location>
        <begin position="473"/>
        <end position="492"/>
    </location>
</feature>
<dbReference type="PROSITE" id="PS51202">
    <property type="entry name" value="RCK_C"/>
    <property type="match status" value="2"/>
</dbReference>
<organism evidence="9 10">
    <name type="scientific">Shewanella corallii</name>
    <dbReference type="NCBI Taxonomy" id="560080"/>
    <lineage>
        <taxon>Bacteria</taxon>
        <taxon>Pseudomonadati</taxon>
        <taxon>Pseudomonadota</taxon>
        <taxon>Gammaproteobacteria</taxon>
        <taxon>Alteromonadales</taxon>
        <taxon>Shewanellaceae</taxon>
        <taxon>Shewanella</taxon>
    </lineage>
</organism>
<evidence type="ECO:0000256" key="5">
    <source>
        <dbReference type="ARBA" id="ARBA00022989"/>
    </source>
</evidence>
<feature type="transmembrane region" description="Helical" evidence="7">
    <location>
        <begin position="564"/>
        <end position="584"/>
    </location>
</feature>
<evidence type="ECO:0000256" key="2">
    <source>
        <dbReference type="ARBA" id="ARBA00022448"/>
    </source>
</evidence>
<keyword evidence="2" id="KW-0813">Transport</keyword>
<evidence type="ECO:0000256" key="7">
    <source>
        <dbReference type="SAM" id="Phobius"/>
    </source>
</evidence>
<feature type="transmembrane region" description="Helical" evidence="7">
    <location>
        <begin position="447"/>
        <end position="467"/>
    </location>
</feature>
<feature type="domain" description="RCK C-terminal" evidence="8">
    <location>
        <begin position="295"/>
        <end position="379"/>
    </location>
</feature>
<evidence type="ECO:0000313" key="9">
    <source>
        <dbReference type="EMBL" id="MCL2914161.1"/>
    </source>
</evidence>
<feature type="transmembrane region" description="Helical" evidence="7">
    <location>
        <begin position="523"/>
        <end position="544"/>
    </location>
</feature>
<evidence type="ECO:0000259" key="8">
    <source>
        <dbReference type="PROSITE" id="PS51202"/>
    </source>
</evidence>
<sequence>MSSLIIVSGVLVSVLIASLLNLLSPAKLFMIGAATLMLSGVLSTQQALGGFANAGIFTIAALYVVVAGLRESGATLLIRRYLVGQPSSPGQLVNRILPVTSMLSAVVNNTPVVAMFTSLTQSMSKRFNIQLSHVLLPISYASILGGLCTLIGTSTNLVVDDLMRDALGHGFSLFELSWVGVPLTILGLVYLKYATPLLMPQRHGTREQFEETREYLVEMQVAGNSELVGKDLKSAGLRNLPGLFLVEIIRNEHPITAIDTNTMIEAHDLLVFAGNPDSVFELQNIHGLSLSNQQRFKLNAHHTERRLFEVVLSQSNPMVGSTLKKSRFRHQYNAVVLSISRQGQRLSGKPGELELQAGDTLLIEAQKGFLFRYRYSRDFLLVSKLNNGLQVDSSKAGVTLGIFVTMIVASGSGVLPIFHSALLAAAAMLVCRCISFEDAGKSIDYQVLIVIACAFALGQGVQVSGLAETLSGGLLQYATTPLLALVAIYFSTQLLTEMITNNAAAIIMFPVALSTASSLDTNVAPFAVAVMVAASASFITPTGYQTNLMVMGPGGYKYLDYVKLGLPLSTLVAIVSLTLIPMVWGF</sequence>
<keyword evidence="3 7" id="KW-0812">Transmembrane</keyword>
<comment type="subcellular location">
    <subcellularLocation>
        <location evidence="1">Membrane</location>
        <topology evidence="1">Multi-pass membrane protein</topology>
    </subcellularLocation>
</comment>
<keyword evidence="5 7" id="KW-1133">Transmembrane helix</keyword>
<gene>
    <name evidence="9" type="ORF">L2725_10325</name>
</gene>
<dbReference type="RefSeq" id="WP_249248888.1">
    <property type="nucleotide sequence ID" value="NZ_JAKIKT010000003.1"/>
</dbReference>
<name>A0ABT0N8H2_9GAMM</name>
<evidence type="ECO:0000256" key="1">
    <source>
        <dbReference type="ARBA" id="ARBA00004141"/>
    </source>
</evidence>
<comment type="caution">
    <text evidence="9">The sequence shown here is derived from an EMBL/GenBank/DDBJ whole genome shotgun (WGS) entry which is preliminary data.</text>
</comment>
<dbReference type="InterPro" id="IPR036721">
    <property type="entry name" value="RCK_C_sf"/>
</dbReference>
<dbReference type="Gene3D" id="3.30.70.1450">
    <property type="entry name" value="Regulator of K+ conductance, C-terminal domain"/>
    <property type="match status" value="2"/>
</dbReference>
<dbReference type="PANTHER" id="PTHR43652:SF2">
    <property type="entry name" value="BASIC AMINO ACID ANTIPORTER YFCC-RELATED"/>
    <property type="match status" value="1"/>
</dbReference>
<dbReference type="Proteomes" id="UP001202831">
    <property type="component" value="Unassembled WGS sequence"/>
</dbReference>
<dbReference type="Pfam" id="PF03600">
    <property type="entry name" value="CitMHS"/>
    <property type="match status" value="1"/>
</dbReference>
<feature type="transmembrane region" description="Helical" evidence="7">
    <location>
        <begin position="393"/>
        <end position="411"/>
    </location>
</feature>
<keyword evidence="4" id="KW-0677">Repeat</keyword>
<dbReference type="Pfam" id="PF02080">
    <property type="entry name" value="TrkA_C"/>
    <property type="match status" value="2"/>
</dbReference>
<dbReference type="PANTHER" id="PTHR43652">
    <property type="entry name" value="BASIC AMINO ACID ANTIPORTER YFCC-RELATED"/>
    <property type="match status" value="1"/>
</dbReference>
<evidence type="ECO:0000256" key="4">
    <source>
        <dbReference type="ARBA" id="ARBA00022737"/>
    </source>
</evidence>